<feature type="domain" description="Aldehyde dehydrogenase" evidence="6">
    <location>
        <begin position="1"/>
        <end position="311"/>
    </location>
</feature>
<protein>
    <recommendedName>
        <fullName evidence="6">Aldehyde dehydrogenase domain-containing protein</fullName>
    </recommendedName>
</protein>
<evidence type="ECO:0000256" key="4">
    <source>
        <dbReference type="PROSITE-ProRule" id="PRU10007"/>
    </source>
</evidence>
<dbReference type="PROSITE" id="PS00070">
    <property type="entry name" value="ALDEHYDE_DEHYDR_CYS"/>
    <property type="match status" value="1"/>
</dbReference>
<dbReference type="InterPro" id="IPR029510">
    <property type="entry name" value="Ald_DH_CS_GLU"/>
</dbReference>
<dbReference type="AlphaFoldDB" id="A0A918DVQ3"/>
<dbReference type="PROSITE" id="PS00687">
    <property type="entry name" value="ALDEHYDE_DEHYDR_GLU"/>
    <property type="match status" value="1"/>
</dbReference>
<accession>A0A918DVQ3</accession>
<proteinExistence type="inferred from homology"/>
<dbReference type="PANTHER" id="PTHR42986:SF1">
    <property type="entry name" value="BENZALDEHYDE DEHYDROGENASE YFMT"/>
    <property type="match status" value="1"/>
</dbReference>
<dbReference type="FunFam" id="3.40.309.10:FF:000010">
    <property type="entry name" value="Gamma-aminobutyraldehyde dehydrogenase"/>
    <property type="match status" value="1"/>
</dbReference>
<evidence type="ECO:0000313" key="7">
    <source>
        <dbReference type="EMBL" id="GGO84690.1"/>
    </source>
</evidence>
<evidence type="ECO:0000313" key="8">
    <source>
        <dbReference type="Proteomes" id="UP000641932"/>
    </source>
</evidence>
<dbReference type="InterPro" id="IPR016160">
    <property type="entry name" value="Ald_DH_CS_CYS"/>
</dbReference>
<dbReference type="PANTHER" id="PTHR42986">
    <property type="entry name" value="BENZALDEHYDE DEHYDROGENASE YFMT"/>
    <property type="match status" value="1"/>
</dbReference>
<evidence type="ECO:0000256" key="5">
    <source>
        <dbReference type="RuleBase" id="RU003345"/>
    </source>
</evidence>
<dbReference type="Gene3D" id="3.40.309.10">
    <property type="entry name" value="Aldehyde Dehydrogenase, Chain A, domain 2"/>
    <property type="match status" value="1"/>
</dbReference>
<reference evidence="7" key="1">
    <citation type="journal article" date="2014" name="Int. J. Syst. Evol. Microbiol.">
        <title>Complete genome sequence of Corynebacterium casei LMG S-19264T (=DSM 44701T), isolated from a smear-ripened cheese.</title>
        <authorList>
            <consortium name="US DOE Joint Genome Institute (JGI-PGF)"/>
            <person name="Walter F."/>
            <person name="Albersmeier A."/>
            <person name="Kalinowski J."/>
            <person name="Ruckert C."/>
        </authorList>
    </citation>
    <scope>NUCLEOTIDE SEQUENCE</scope>
    <source>
        <strain evidence="7">CGMCC 4.7201</strain>
    </source>
</reference>
<evidence type="ECO:0000259" key="6">
    <source>
        <dbReference type="Pfam" id="PF00171"/>
    </source>
</evidence>
<dbReference type="InterPro" id="IPR016161">
    <property type="entry name" value="Ald_DH/histidinol_DH"/>
</dbReference>
<organism evidence="7 8">
    <name type="scientific">Wenjunlia tyrosinilytica</name>
    <dbReference type="NCBI Taxonomy" id="1544741"/>
    <lineage>
        <taxon>Bacteria</taxon>
        <taxon>Bacillati</taxon>
        <taxon>Actinomycetota</taxon>
        <taxon>Actinomycetes</taxon>
        <taxon>Kitasatosporales</taxon>
        <taxon>Streptomycetaceae</taxon>
        <taxon>Wenjunlia</taxon>
    </lineage>
</organism>
<dbReference type="Gene3D" id="3.40.605.10">
    <property type="entry name" value="Aldehyde Dehydrogenase, Chain A, domain 1"/>
    <property type="match status" value="1"/>
</dbReference>
<comment type="caution">
    <text evidence="7">The sequence shown here is derived from an EMBL/GenBank/DDBJ whole genome shotgun (WGS) entry which is preliminary data.</text>
</comment>
<name>A0A918DVQ3_9ACTN</name>
<comment type="similarity">
    <text evidence="1 5">Belongs to the aldehyde dehydrogenase family.</text>
</comment>
<sequence length="322" mass="34010">MAPALALGNGVVLKPHQNTPIAGGALIARLFEEAGLPPGLLNVVVTDIAEIGDALIEHPVPKVISFTGSDKVGRHVARVAAGHFKRSVLELGGNSALIVLDDADLDYAVDAAVFSRFAHQGQVCMAANRVLVDRAVEAEFTEKFVAKVRTLRVGDPSDPGTHLGPLINSAQAEIVTAQVEQALEEGATALLHGTTEGTLMAPSVLTGIAEGSAILRRELFGPVVLIVPFDGEDEAVRLANDTEFGLSGAVHTADVERGVRVARRIDTGMIHVNDGTIHDEPIVPFGGEKHSGVGRLNGESTVEAFTTQKWISIQHGRSRFPF</sequence>
<dbReference type="Pfam" id="PF00171">
    <property type="entry name" value="Aldedh"/>
    <property type="match status" value="1"/>
</dbReference>
<dbReference type="InterPro" id="IPR015590">
    <property type="entry name" value="Aldehyde_DH_dom"/>
</dbReference>
<reference evidence="7" key="2">
    <citation type="submission" date="2020-09" db="EMBL/GenBank/DDBJ databases">
        <authorList>
            <person name="Sun Q."/>
            <person name="Zhou Y."/>
        </authorList>
    </citation>
    <scope>NUCLEOTIDE SEQUENCE</scope>
    <source>
        <strain evidence="7">CGMCC 4.7201</strain>
    </source>
</reference>
<dbReference type="Proteomes" id="UP000641932">
    <property type="component" value="Unassembled WGS sequence"/>
</dbReference>
<evidence type="ECO:0000256" key="3">
    <source>
        <dbReference type="ARBA" id="ARBA00023027"/>
    </source>
</evidence>
<dbReference type="EMBL" id="BMMS01000006">
    <property type="protein sequence ID" value="GGO84690.1"/>
    <property type="molecule type" value="Genomic_DNA"/>
</dbReference>
<dbReference type="GO" id="GO:0016620">
    <property type="term" value="F:oxidoreductase activity, acting on the aldehyde or oxo group of donors, NAD or NADP as acceptor"/>
    <property type="evidence" value="ECO:0007669"/>
    <property type="project" value="InterPro"/>
</dbReference>
<gene>
    <name evidence="7" type="ORF">GCM10012280_16740</name>
</gene>
<keyword evidence="8" id="KW-1185">Reference proteome</keyword>
<keyword evidence="2 5" id="KW-0560">Oxidoreductase</keyword>
<feature type="active site" evidence="4">
    <location>
        <position position="90"/>
    </location>
</feature>
<keyword evidence="3" id="KW-0520">NAD</keyword>
<dbReference type="SUPFAM" id="SSF53720">
    <property type="entry name" value="ALDH-like"/>
    <property type="match status" value="1"/>
</dbReference>
<evidence type="ECO:0000256" key="2">
    <source>
        <dbReference type="ARBA" id="ARBA00023002"/>
    </source>
</evidence>
<evidence type="ECO:0000256" key="1">
    <source>
        <dbReference type="ARBA" id="ARBA00009986"/>
    </source>
</evidence>
<dbReference type="InterPro" id="IPR016162">
    <property type="entry name" value="Ald_DH_N"/>
</dbReference>
<dbReference type="InterPro" id="IPR016163">
    <property type="entry name" value="Ald_DH_C"/>
</dbReference>